<evidence type="ECO:0000256" key="8">
    <source>
        <dbReference type="PROSITE-ProRule" id="PRU01193"/>
    </source>
</evidence>
<dbReference type="PROSITE" id="PS51371">
    <property type="entry name" value="CBS"/>
    <property type="match status" value="2"/>
</dbReference>
<feature type="transmembrane region" description="Helical" evidence="9">
    <location>
        <begin position="88"/>
        <end position="110"/>
    </location>
</feature>
<evidence type="ECO:0000313" key="14">
    <source>
        <dbReference type="Proteomes" id="UP000178724"/>
    </source>
</evidence>
<dbReference type="PANTHER" id="PTHR22777:SF17">
    <property type="entry name" value="UPF0053 PROTEIN SLL0260"/>
    <property type="match status" value="1"/>
</dbReference>
<keyword evidence="10" id="KW-0732">Signal</keyword>
<proteinExistence type="predicted"/>
<accession>A0A1F4Q4J9</accession>
<feature type="transmembrane region" description="Helical" evidence="9">
    <location>
        <begin position="117"/>
        <end position="136"/>
    </location>
</feature>
<keyword evidence="6 8" id="KW-0472">Membrane</keyword>
<feature type="transmembrane region" description="Helical" evidence="9">
    <location>
        <begin position="142"/>
        <end position="159"/>
    </location>
</feature>
<keyword evidence="3" id="KW-0677">Repeat</keyword>
<dbReference type="InterPro" id="IPR002550">
    <property type="entry name" value="CNNM"/>
</dbReference>
<feature type="domain" description="CBS" evidence="11">
    <location>
        <begin position="273"/>
        <end position="328"/>
    </location>
</feature>
<dbReference type="Pfam" id="PF01595">
    <property type="entry name" value="CNNM"/>
    <property type="match status" value="1"/>
</dbReference>
<evidence type="ECO:0000256" key="10">
    <source>
        <dbReference type="SAM" id="SignalP"/>
    </source>
</evidence>
<evidence type="ECO:0000259" key="11">
    <source>
        <dbReference type="PROSITE" id="PS51371"/>
    </source>
</evidence>
<keyword evidence="5 7" id="KW-0129">CBS domain</keyword>
<feature type="domain" description="CNNM transmembrane" evidence="12">
    <location>
        <begin position="1"/>
        <end position="191"/>
    </location>
</feature>
<dbReference type="Pfam" id="PF00571">
    <property type="entry name" value="CBS"/>
    <property type="match status" value="2"/>
</dbReference>
<dbReference type="Gene3D" id="3.10.580.10">
    <property type="entry name" value="CBS-domain"/>
    <property type="match status" value="1"/>
</dbReference>
<name>A0A1F4Q4J9_UNCSA</name>
<evidence type="ECO:0000256" key="9">
    <source>
        <dbReference type="SAM" id="Phobius"/>
    </source>
</evidence>
<gene>
    <name evidence="13" type="ORF">A2625_07185</name>
</gene>
<protein>
    <recommendedName>
        <fullName evidence="15">Hemolysin</fullName>
    </recommendedName>
</protein>
<evidence type="ECO:0008006" key="15">
    <source>
        <dbReference type="Google" id="ProtNLM"/>
    </source>
</evidence>
<dbReference type="InterPro" id="IPR044751">
    <property type="entry name" value="Ion_transp-like_CBS"/>
</dbReference>
<dbReference type="Proteomes" id="UP000178724">
    <property type="component" value="Unassembled WGS sequence"/>
</dbReference>
<evidence type="ECO:0000256" key="1">
    <source>
        <dbReference type="ARBA" id="ARBA00004141"/>
    </source>
</evidence>
<dbReference type="FunFam" id="3.10.580.10:FF:000002">
    <property type="entry name" value="Magnesium/cobalt efflux protein CorC"/>
    <property type="match status" value="1"/>
</dbReference>
<organism evidence="13 14">
    <name type="scientific">candidate division WOR-1 bacterium RIFCSPHIGHO2_01_FULL_53_15</name>
    <dbReference type="NCBI Taxonomy" id="1802564"/>
    <lineage>
        <taxon>Bacteria</taxon>
        <taxon>Bacillati</taxon>
        <taxon>Saganbacteria</taxon>
    </lineage>
</organism>
<dbReference type="AlphaFoldDB" id="A0A1F4Q4J9"/>
<feature type="signal peptide" evidence="10">
    <location>
        <begin position="1"/>
        <end position="19"/>
    </location>
</feature>
<evidence type="ECO:0000256" key="3">
    <source>
        <dbReference type="ARBA" id="ARBA00022737"/>
    </source>
</evidence>
<dbReference type="InterPro" id="IPR046342">
    <property type="entry name" value="CBS_dom_sf"/>
</dbReference>
<dbReference type="CDD" id="cd04590">
    <property type="entry name" value="CBS_pair_CorC_HlyC_assoc"/>
    <property type="match status" value="1"/>
</dbReference>
<keyword evidence="2 8" id="KW-0812">Transmembrane</keyword>
<dbReference type="SMART" id="SM00116">
    <property type="entry name" value="CBS"/>
    <property type="match status" value="2"/>
</dbReference>
<evidence type="ECO:0000259" key="12">
    <source>
        <dbReference type="PROSITE" id="PS51846"/>
    </source>
</evidence>
<reference evidence="13 14" key="1">
    <citation type="journal article" date="2016" name="Nat. Commun.">
        <title>Thousands of microbial genomes shed light on interconnected biogeochemical processes in an aquifer system.</title>
        <authorList>
            <person name="Anantharaman K."/>
            <person name="Brown C.T."/>
            <person name="Hug L.A."/>
            <person name="Sharon I."/>
            <person name="Castelle C.J."/>
            <person name="Probst A.J."/>
            <person name="Thomas B.C."/>
            <person name="Singh A."/>
            <person name="Wilkins M.J."/>
            <person name="Karaoz U."/>
            <person name="Brodie E.L."/>
            <person name="Williams K.H."/>
            <person name="Hubbard S.S."/>
            <person name="Banfield J.F."/>
        </authorList>
    </citation>
    <scope>NUCLEOTIDE SEQUENCE [LARGE SCALE GENOMIC DNA]</scope>
</reference>
<evidence type="ECO:0000256" key="2">
    <source>
        <dbReference type="ARBA" id="ARBA00022692"/>
    </source>
</evidence>
<evidence type="ECO:0000256" key="4">
    <source>
        <dbReference type="ARBA" id="ARBA00022989"/>
    </source>
</evidence>
<evidence type="ECO:0000256" key="6">
    <source>
        <dbReference type="ARBA" id="ARBA00023136"/>
    </source>
</evidence>
<dbReference type="EMBL" id="METM01000004">
    <property type="protein sequence ID" value="OGB90807.1"/>
    <property type="molecule type" value="Genomic_DNA"/>
</dbReference>
<dbReference type="SUPFAM" id="SSF54631">
    <property type="entry name" value="CBS-domain pair"/>
    <property type="match status" value="1"/>
</dbReference>
<evidence type="ECO:0000256" key="7">
    <source>
        <dbReference type="PROSITE-ProRule" id="PRU00703"/>
    </source>
</evidence>
<dbReference type="PANTHER" id="PTHR22777">
    <property type="entry name" value="HEMOLYSIN-RELATED"/>
    <property type="match status" value="1"/>
</dbReference>
<feature type="chain" id="PRO_5009513510" description="Hemolysin" evidence="10">
    <location>
        <begin position="20"/>
        <end position="333"/>
    </location>
</feature>
<dbReference type="GO" id="GO:0005886">
    <property type="term" value="C:plasma membrane"/>
    <property type="evidence" value="ECO:0007669"/>
    <property type="project" value="TreeGrafter"/>
</dbReference>
<feature type="domain" description="CBS" evidence="11">
    <location>
        <begin position="210"/>
        <end position="271"/>
    </location>
</feature>
<comment type="caution">
    <text evidence="13">The sequence shown here is derived from an EMBL/GenBank/DDBJ whole genome shotgun (WGS) entry which is preliminary data.</text>
</comment>
<dbReference type="InterPro" id="IPR000644">
    <property type="entry name" value="CBS_dom"/>
</dbReference>
<keyword evidence="4 8" id="KW-1133">Transmembrane helix</keyword>
<evidence type="ECO:0000313" key="13">
    <source>
        <dbReference type="EMBL" id="OGB90807.1"/>
    </source>
</evidence>
<comment type="subcellular location">
    <subcellularLocation>
        <location evidence="1">Membrane</location>
        <topology evidence="1">Multi-pass membrane protein</topology>
    </subcellularLocation>
</comment>
<sequence>MAEIIILIVLFLLSAISSAAETSMTTIGRPRIAHLVELKKPWAKLLRKLHENPAKLLTTILITNNIVNISASVLTTTMVSGFFERMGLGGVGEIIGFTIGIVTLITLVFGEITPKTIAIRNAEAIALWLSPVMLVLEWLLNPLAWLISYISAPLVYLFGGRITKKGPFVSEEEIKMLLLIGEKEGIFEKEEREMISSVFKFGDLTVKEVMTPREKMACVENDETVENAIIKIKESGHSRLPVYDKNIDNIVGVVYAKDLLEKSGGEKVNDHLRQALFIPGIKKVSDLLEQMQAEYKHLAVVVDEFGHTLGLVTLEDLVEEIVGEIHDEYERRK</sequence>
<dbReference type="PROSITE" id="PS51846">
    <property type="entry name" value="CNNM"/>
    <property type="match status" value="1"/>
</dbReference>
<evidence type="ECO:0000256" key="5">
    <source>
        <dbReference type="ARBA" id="ARBA00023122"/>
    </source>
</evidence>